<keyword evidence="5" id="KW-1185">Reference proteome</keyword>
<reference evidence="4" key="3">
    <citation type="submission" date="2015-06" db="UniProtKB">
        <authorList>
            <consortium name="EnsemblMetazoa"/>
        </authorList>
    </citation>
    <scope>IDENTIFICATION</scope>
</reference>
<dbReference type="Gene3D" id="3.30.1050.10">
    <property type="entry name" value="SCP2 sterol-binding domain"/>
    <property type="match status" value="1"/>
</dbReference>
<dbReference type="PRINTS" id="PR00721">
    <property type="entry name" value="STOMATIN"/>
</dbReference>
<dbReference type="Pfam" id="PF01145">
    <property type="entry name" value="Band_7"/>
    <property type="match status" value="1"/>
</dbReference>
<dbReference type="EnsemblMetazoa" id="CapteT219000">
    <property type="protein sequence ID" value="CapteP219000"/>
    <property type="gene ID" value="CapteG219000"/>
</dbReference>
<sequence>MGHLLHMISNYERLVVFRLGKLTRAKGPGLVIILPCIDKISRVDLRMRAFSVPPQNLLTADGGGVEVGAEVFFRVKDPILCVTNVQDMDRSSRVIAQTALARFITSKDLSDLEIHKLEICQQVQTEINKMTLSWGVEVSKVQLSEVKVIQEPNPIMSGCNNPFNLLSQVLFPPGSSAPTPSAMPSFPFPTQNPPPSLSQTPAILPLSSAQPIDAADVKLMKCHTVEELIANVRPHLTPDLVRDIGCVYRFVEEGTVDEDKRVFYMDLKHGNGDIGEGEPPYGDWDATLTLSVDLLTRLLRQELSPFTAYMSGDLTVDGDLRAASQLGQLAEKMNK</sequence>
<dbReference type="OrthoDB" id="3592703at2759"/>
<feature type="domain" description="Band 7" evidence="2">
    <location>
        <begin position="3"/>
        <end position="156"/>
    </location>
</feature>
<evidence type="ECO:0000313" key="3">
    <source>
        <dbReference type="EMBL" id="ELU06524.1"/>
    </source>
</evidence>
<evidence type="ECO:0000313" key="4">
    <source>
        <dbReference type="EnsemblMetazoa" id="CapteP219000"/>
    </source>
</evidence>
<reference evidence="5" key="1">
    <citation type="submission" date="2012-12" db="EMBL/GenBank/DDBJ databases">
        <authorList>
            <person name="Hellsten U."/>
            <person name="Grimwood J."/>
            <person name="Chapman J.A."/>
            <person name="Shapiro H."/>
            <person name="Aerts A."/>
            <person name="Otillar R.P."/>
            <person name="Terry A.Y."/>
            <person name="Boore J.L."/>
            <person name="Simakov O."/>
            <person name="Marletaz F."/>
            <person name="Cho S.-J."/>
            <person name="Edsinger-Gonzales E."/>
            <person name="Havlak P."/>
            <person name="Kuo D.-H."/>
            <person name="Larsson T."/>
            <person name="Lv J."/>
            <person name="Arendt D."/>
            <person name="Savage R."/>
            <person name="Osoegawa K."/>
            <person name="de Jong P."/>
            <person name="Lindberg D.R."/>
            <person name="Seaver E.C."/>
            <person name="Weisblat D.A."/>
            <person name="Putnam N.H."/>
            <person name="Grigoriev I.V."/>
            <person name="Rokhsar D.S."/>
        </authorList>
    </citation>
    <scope>NUCLEOTIDE SEQUENCE</scope>
    <source>
        <strain evidence="5">I ESC-2004</strain>
    </source>
</reference>
<dbReference type="SUPFAM" id="SSF55718">
    <property type="entry name" value="SCP-like"/>
    <property type="match status" value="1"/>
</dbReference>
<dbReference type="EMBL" id="AMQN01007378">
    <property type="status" value="NOT_ANNOTATED_CDS"/>
    <property type="molecule type" value="Genomic_DNA"/>
</dbReference>
<gene>
    <name evidence="3" type="ORF">CAPTEDRAFT_219000</name>
</gene>
<name>R7UIZ1_CAPTE</name>
<accession>R7UIZ1</accession>
<reference evidence="3 5" key="2">
    <citation type="journal article" date="2013" name="Nature">
        <title>Insights into bilaterian evolution from three spiralian genomes.</title>
        <authorList>
            <person name="Simakov O."/>
            <person name="Marletaz F."/>
            <person name="Cho S.J."/>
            <person name="Edsinger-Gonzales E."/>
            <person name="Havlak P."/>
            <person name="Hellsten U."/>
            <person name="Kuo D.H."/>
            <person name="Larsson T."/>
            <person name="Lv J."/>
            <person name="Arendt D."/>
            <person name="Savage R."/>
            <person name="Osoegawa K."/>
            <person name="de Jong P."/>
            <person name="Grimwood J."/>
            <person name="Chapman J.A."/>
            <person name="Shapiro H."/>
            <person name="Aerts A."/>
            <person name="Otillar R.P."/>
            <person name="Terry A.Y."/>
            <person name="Boore J.L."/>
            <person name="Grigoriev I.V."/>
            <person name="Lindberg D.R."/>
            <person name="Seaver E.C."/>
            <person name="Weisblat D.A."/>
            <person name="Putnam N.H."/>
            <person name="Rokhsar D.S."/>
        </authorList>
    </citation>
    <scope>NUCLEOTIDE SEQUENCE</scope>
    <source>
        <strain evidence="3 5">I ESC-2004</strain>
    </source>
</reference>
<dbReference type="InterPro" id="IPR001107">
    <property type="entry name" value="Band_7"/>
</dbReference>
<dbReference type="AlphaFoldDB" id="R7UIZ1"/>
<dbReference type="InterPro" id="IPR036013">
    <property type="entry name" value="Band_7/SPFH_dom_sf"/>
</dbReference>
<dbReference type="FunFam" id="3.30.479.30:FF:000004">
    <property type="entry name" value="Putative membrane protease family, stomatin"/>
    <property type="match status" value="1"/>
</dbReference>
<dbReference type="GO" id="GO:0009898">
    <property type="term" value="C:cytoplasmic side of plasma membrane"/>
    <property type="evidence" value="ECO:0007669"/>
    <property type="project" value="UniProtKB-ARBA"/>
</dbReference>
<evidence type="ECO:0000256" key="1">
    <source>
        <dbReference type="ARBA" id="ARBA00008164"/>
    </source>
</evidence>
<dbReference type="InterPro" id="IPR036527">
    <property type="entry name" value="SCP2_sterol-bd_dom_sf"/>
</dbReference>
<dbReference type="SUPFAM" id="SSF117892">
    <property type="entry name" value="Band 7/SPFH domain"/>
    <property type="match status" value="1"/>
</dbReference>
<comment type="similarity">
    <text evidence="1">Belongs to the band 7/mec-2 family.</text>
</comment>
<dbReference type="InterPro" id="IPR001972">
    <property type="entry name" value="Stomatin_HflK_fam"/>
</dbReference>
<dbReference type="InterPro" id="IPR043202">
    <property type="entry name" value="Band-7_stomatin-like"/>
</dbReference>
<dbReference type="HOGENOM" id="CLU_049498_0_0_1"/>
<dbReference type="Gene3D" id="3.30.479.30">
    <property type="entry name" value="Band 7 domain"/>
    <property type="match status" value="1"/>
</dbReference>
<dbReference type="OMA" id="AMHFLSH"/>
<evidence type="ECO:0000259" key="2">
    <source>
        <dbReference type="SMART" id="SM00244"/>
    </source>
</evidence>
<dbReference type="PANTHER" id="PTHR10264:SF130">
    <property type="entry name" value="STOMATIN-LIKE PROTEIN 1"/>
    <property type="match status" value="1"/>
</dbReference>
<dbReference type="STRING" id="283909.R7UIZ1"/>
<dbReference type="SMART" id="SM00244">
    <property type="entry name" value="PHB"/>
    <property type="match status" value="1"/>
</dbReference>
<dbReference type="InterPro" id="IPR003033">
    <property type="entry name" value="SCP2_sterol-bd_dom"/>
</dbReference>
<dbReference type="Pfam" id="PF02036">
    <property type="entry name" value="SCP2"/>
    <property type="match status" value="1"/>
</dbReference>
<proteinExistence type="inferred from homology"/>
<evidence type="ECO:0000313" key="5">
    <source>
        <dbReference type="Proteomes" id="UP000014760"/>
    </source>
</evidence>
<dbReference type="EMBL" id="KB300556">
    <property type="protein sequence ID" value="ELU06524.1"/>
    <property type="molecule type" value="Genomic_DNA"/>
</dbReference>
<organism evidence="3">
    <name type="scientific">Capitella teleta</name>
    <name type="common">Polychaete worm</name>
    <dbReference type="NCBI Taxonomy" id="283909"/>
    <lineage>
        <taxon>Eukaryota</taxon>
        <taxon>Metazoa</taxon>
        <taxon>Spiralia</taxon>
        <taxon>Lophotrochozoa</taxon>
        <taxon>Annelida</taxon>
        <taxon>Polychaeta</taxon>
        <taxon>Sedentaria</taxon>
        <taxon>Scolecida</taxon>
        <taxon>Capitellidae</taxon>
        <taxon>Capitella</taxon>
    </lineage>
</organism>
<protein>
    <recommendedName>
        <fullName evidence="2">Band 7 domain-containing protein</fullName>
    </recommendedName>
</protein>
<dbReference type="PANTHER" id="PTHR10264">
    <property type="entry name" value="BAND 7 PROTEIN-RELATED"/>
    <property type="match status" value="1"/>
</dbReference>
<dbReference type="Proteomes" id="UP000014760">
    <property type="component" value="Unassembled WGS sequence"/>
</dbReference>